<dbReference type="AlphaFoldDB" id="A0A8J2WQD6"/>
<dbReference type="Gene3D" id="3.50.4.10">
    <property type="entry name" value="Hepatocyte Growth Factor"/>
    <property type="match status" value="1"/>
</dbReference>
<protein>
    <recommendedName>
        <fullName evidence="4">Apple domain-containing protein</fullName>
    </recommendedName>
</protein>
<evidence type="ECO:0008006" key="4">
    <source>
        <dbReference type="Google" id="ProtNLM"/>
    </source>
</evidence>
<reference evidence="2" key="1">
    <citation type="submission" date="2021-11" db="EMBL/GenBank/DDBJ databases">
        <authorList>
            <person name="Schell T."/>
        </authorList>
    </citation>
    <scope>NUCLEOTIDE SEQUENCE</scope>
    <source>
        <strain evidence="2">M5</strain>
    </source>
</reference>
<sequence>MKILLVCMFLVISLISSCYCACSFDPETGTSTCVTYTQWTEGVSGAVSWAKDCDFTGHDVAKIDGPEHNCGKLCYDYSGSKCTHFTWSKGICYIKSNARRKAEEPSKSPGDICGYVVSRTDFVRTG</sequence>
<keyword evidence="1" id="KW-0732">Signal</keyword>
<proteinExistence type="predicted"/>
<feature type="signal peptide" evidence="1">
    <location>
        <begin position="1"/>
        <end position="20"/>
    </location>
</feature>
<dbReference type="PROSITE" id="PS51257">
    <property type="entry name" value="PROKAR_LIPOPROTEIN"/>
    <property type="match status" value="1"/>
</dbReference>
<feature type="chain" id="PRO_5035310124" description="Apple domain-containing protein" evidence="1">
    <location>
        <begin position="21"/>
        <end position="126"/>
    </location>
</feature>
<comment type="caution">
    <text evidence="2">The sequence shown here is derived from an EMBL/GenBank/DDBJ whole genome shotgun (WGS) entry which is preliminary data.</text>
</comment>
<evidence type="ECO:0000313" key="3">
    <source>
        <dbReference type="Proteomes" id="UP000789390"/>
    </source>
</evidence>
<dbReference type="Proteomes" id="UP000789390">
    <property type="component" value="Unassembled WGS sequence"/>
</dbReference>
<organism evidence="2 3">
    <name type="scientific">Daphnia galeata</name>
    <dbReference type="NCBI Taxonomy" id="27404"/>
    <lineage>
        <taxon>Eukaryota</taxon>
        <taxon>Metazoa</taxon>
        <taxon>Ecdysozoa</taxon>
        <taxon>Arthropoda</taxon>
        <taxon>Crustacea</taxon>
        <taxon>Branchiopoda</taxon>
        <taxon>Diplostraca</taxon>
        <taxon>Cladocera</taxon>
        <taxon>Anomopoda</taxon>
        <taxon>Daphniidae</taxon>
        <taxon>Daphnia</taxon>
    </lineage>
</organism>
<evidence type="ECO:0000313" key="2">
    <source>
        <dbReference type="EMBL" id="CAH0113382.1"/>
    </source>
</evidence>
<evidence type="ECO:0000256" key="1">
    <source>
        <dbReference type="SAM" id="SignalP"/>
    </source>
</evidence>
<gene>
    <name evidence="2" type="ORF">DGAL_LOCUS17276</name>
</gene>
<name>A0A8J2WQD6_9CRUS</name>
<keyword evidence="3" id="KW-1185">Reference proteome</keyword>
<dbReference type="OrthoDB" id="6343300at2759"/>
<accession>A0A8J2WQD6</accession>
<dbReference type="EMBL" id="CAKKLH010000338">
    <property type="protein sequence ID" value="CAH0113382.1"/>
    <property type="molecule type" value="Genomic_DNA"/>
</dbReference>